<evidence type="ECO:0000313" key="1">
    <source>
        <dbReference type="EMBL" id="KAE8236166.1"/>
    </source>
</evidence>
<keyword evidence="2" id="KW-1185">Reference proteome</keyword>
<sequence>TGLVSAITTGPYNVGSGHFTSNADSSVFQYNQGNVITVVNQSIACNVVGPGLGFTSASFRLEATSAIPSRANDTNNGLFYFSNIRVGIPSSLTSYFAKAGASSLTANDGVVLGMKFVGYGESPIVKRPADLSNNTAYTTTALTGASYATVPLGSFFFNPPSDGRKSLLAVVPSRHIVVQRDLLTFSLSAAGKTANVTCGPGARPEKLAVTNVANLPVWPGYRANLAFGQVPQYTTARRNPPLNSTSVVSSYRPGCTFSGMGKQSLEISLGGFKSNKAISTSSPGVFSLGQSNFWVSSELIAFFQTKYPSTNTVSIKLSAFNVSISNATPSIKNLLPATGYAASAKVGSGGFATFPSAAPSVTYPSATFTPIASSIGKGQIAILSYDNVAGSVKLFDANSTAIATVAFSCSEGAGNFPSIVPFDIA</sequence>
<reference evidence="1" key="1">
    <citation type="submission" date="2016-04" db="EMBL/GenBank/DDBJ databases">
        <authorList>
            <person name="Nguyen H.D."/>
            <person name="Samba Siva P."/>
            <person name="Cullis J."/>
            <person name="Levesque C.A."/>
            <person name="Hambleton S."/>
        </authorList>
    </citation>
    <scope>NUCLEOTIDE SEQUENCE</scope>
    <source>
        <strain evidence="1">DAOMC 236416</strain>
    </source>
</reference>
<protein>
    <submittedName>
        <fullName evidence="1">Uncharacterized protein</fullName>
    </submittedName>
</protein>
<gene>
    <name evidence="1" type="ORF">A4X13_0g9241</name>
</gene>
<reference evidence="1" key="2">
    <citation type="journal article" date="2019" name="IMA Fungus">
        <title>Genome sequencing and comparison of five Tilletia species to identify candidate genes for the detection of regulated species infecting wheat.</title>
        <authorList>
            <person name="Nguyen H.D.T."/>
            <person name="Sultana T."/>
            <person name="Kesanakurti P."/>
            <person name="Hambleton S."/>
        </authorList>
    </citation>
    <scope>NUCLEOTIDE SEQUENCE</scope>
    <source>
        <strain evidence="1">DAOMC 236416</strain>
    </source>
</reference>
<proteinExistence type="predicted"/>
<feature type="non-terminal residue" evidence="1">
    <location>
        <position position="1"/>
    </location>
</feature>
<dbReference type="AlphaFoldDB" id="A0A8T8SAJ7"/>
<organism evidence="1 2">
    <name type="scientific">Tilletia indica</name>
    <dbReference type="NCBI Taxonomy" id="43049"/>
    <lineage>
        <taxon>Eukaryota</taxon>
        <taxon>Fungi</taxon>
        <taxon>Dikarya</taxon>
        <taxon>Basidiomycota</taxon>
        <taxon>Ustilaginomycotina</taxon>
        <taxon>Exobasidiomycetes</taxon>
        <taxon>Tilletiales</taxon>
        <taxon>Tilletiaceae</taxon>
        <taxon>Tilletia</taxon>
    </lineage>
</organism>
<dbReference type="EMBL" id="LWDF02002361">
    <property type="protein sequence ID" value="KAE8236166.1"/>
    <property type="molecule type" value="Genomic_DNA"/>
</dbReference>
<comment type="caution">
    <text evidence="1">The sequence shown here is derived from an EMBL/GenBank/DDBJ whole genome shotgun (WGS) entry which is preliminary data.</text>
</comment>
<evidence type="ECO:0000313" key="2">
    <source>
        <dbReference type="Proteomes" id="UP000077521"/>
    </source>
</evidence>
<accession>A0A8T8SAJ7</accession>
<name>A0A8T8SAJ7_9BASI</name>
<dbReference type="Proteomes" id="UP000077521">
    <property type="component" value="Unassembled WGS sequence"/>
</dbReference>